<evidence type="ECO:0000256" key="1">
    <source>
        <dbReference type="SAM" id="MobiDB-lite"/>
    </source>
</evidence>
<proteinExistence type="predicted"/>
<dbReference type="Proteomes" id="UP000076502">
    <property type="component" value="Unassembled WGS sequence"/>
</dbReference>
<dbReference type="OrthoDB" id="7550800at2759"/>
<dbReference type="InterPro" id="IPR031961">
    <property type="entry name" value="DUF4780"/>
</dbReference>
<feature type="region of interest" description="Disordered" evidence="1">
    <location>
        <begin position="44"/>
        <end position="92"/>
    </location>
</feature>
<dbReference type="AlphaFoldDB" id="A0A154PDY1"/>
<protein>
    <recommendedName>
        <fullName evidence="2">DUF4780 domain-containing protein</fullName>
    </recommendedName>
</protein>
<gene>
    <name evidence="3" type="ORF">WN55_01199</name>
</gene>
<dbReference type="EMBL" id="KQ434873">
    <property type="protein sequence ID" value="KZC09624.1"/>
    <property type="molecule type" value="Genomic_DNA"/>
</dbReference>
<evidence type="ECO:0000313" key="4">
    <source>
        <dbReference type="Proteomes" id="UP000076502"/>
    </source>
</evidence>
<feature type="domain" description="DUF4780" evidence="2">
    <location>
        <begin position="119"/>
        <end position="249"/>
    </location>
</feature>
<name>A0A154PDY1_DUFNO</name>
<feature type="compositionally biased region" description="Basic and acidic residues" evidence="1">
    <location>
        <begin position="46"/>
        <end position="92"/>
    </location>
</feature>
<keyword evidence="4" id="KW-1185">Reference proteome</keyword>
<evidence type="ECO:0000259" key="2">
    <source>
        <dbReference type="Pfam" id="PF16012"/>
    </source>
</evidence>
<accession>A0A154PDY1</accession>
<reference evidence="3 4" key="1">
    <citation type="submission" date="2015-07" db="EMBL/GenBank/DDBJ databases">
        <title>The genome of Dufourea novaeangliae.</title>
        <authorList>
            <person name="Pan H."/>
            <person name="Kapheim K."/>
        </authorList>
    </citation>
    <scope>NUCLEOTIDE SEQUENCE [LARGE SCALE GENOMIC DNA]</scope>
    <source>
        <strain evidence="3">0120121106</strain>
        <tissue evidence="3">Whole body</tissue>
    </source>
</reference>
<sequence>MRIGESVPRIAVLGILTAVSSQRKILSSTMWTQETSQPMELIIEDSESRDSSIEARVEESEGRKEARGEPNRVTTEIRKKQTKEKEGEEGEGKKTLAMKLVDREITRDAGHHIFDTFLKKSLKIRRKFSFIRWGVKSGGVLFTTKCPKTYKLMIEEVDKGIQWRGSKVVRCAIEDLEKRSTITIWCSHSTMSFKDMVEALDIEYPTLGARAWTLWKEAEPEDKGREFMVKASTNSAQYIRRTNGRIRLCGGVIRLVCKIT</sequence>
<evidence type="ECO:0000313" key="3">
    <source>
        <dbReference type="EMBL" id="KZC09624.1"/>
    </source>
</evidence>
<organism evidence="3 4">
    <name type="scientific">Dufourea novaeangliae</name>
    <name type="common">Sweat bee</name>
    <dbReference type="NCBI Taxonomy" id="178035"/>
    <lineage>
        <taxon>Eukaryota</taxon>
        <taxon>Metazoa</taxon>
        <taxon>Ecdysozoa</taxon>
        <taxon>Arthropoda</taxon>
        <taxon>Hexapoda</taxon>
        <taxon>Insecta</taxon>
        <taxon>Pterygota</taxon>
        <taxon>Neoptera</taxon>
        <taxon>Endopterygota</taxon>
        <taxon>Hymenoptera</taxon>
        <taxon>Apocrita</taxon>
        <taxon>Aculeata</taxon>
        <taxon>Apoidea</taxon>
        <taxon>Anthophila</taxon>
        <taxon>Halictidae</taxon>
        <taxon>Rophitinae</taxon>
        <taxon>Dufourea</taxon>
    </lineage>
</organism>
<dbReference type="Pfam" id="PF16012">
    <property type="entry name" value="DUF4780"/>
    <property type="match status" value="1"/>
</dbReference>